<name>A0A4U1J8P2_9BACT</name>
<accession>A0A4U1J8P2</accession>
<dbReference type="InterPro" id="IPR000361">
    <property type="entry name" value="ATAP_core_dom"/>
</dbReference>
<dbReference type="PANTHER" id="PTHR43011:SF1">
    <property type="entry name" value="IRON-SULFUR CLUSTER ASSEMBLY 2 HOMOLOG, MITOCHONDRIAL"/>
    <property type="match status" value="1"/>
</dbReference>
<dbReference type="Pfam" id="PF01521">
    <property type="entry name" value="Fe-S_biosyn"/>
    <property type="match status" value="1"/>
</dbReference>
<dbReference type="GO" id="GO:0016226">
    <property type="term" value="P:iron-sulfur cluster assembly"/>
    <property type="evidence" value="ECO:0007669"/>
    <property type="project" value="InterPro"/>
</dbReference>
<dbReference type="InterPro" id="IPR017870">
    <property type="entry name" value="FeS_cluster_insertion_CS"/>
</dbReference>
<dbReference type="PANTHER" id="PTHR43011">
    <property type="entry name" value="IRON-SULFUR CLUSTER ASSEMBLY 2 HOMOLOG, MITOCHONDRIAL"/>
    <property type="match status" value="1"/>
</dbReference>
<dbReference type="Proteomes" id="UP000309215">
    <property type="component" value="Unassembled WGS sequence"/>
</dbReference>
<evidence type="ECO:0000313" key="2">
    <source>
        <dbReference type="EMBL" id="TKD03990.1"/>
    </source>
</evidence>
<comment type="caution">
    <text evidence="2">The sequence shown here is derived from an EMBL/GenBank/DDBJ whole genome shotgun (WGS) entry which is preliminary data.</text>
</comment>
<dbReference type="RefSeq" id="WP_136931465.1">
    <property type="nucleotide sequence ID" value="NZ_SSMQ01000026.1"/>
</dbReference>
<feature type="domain" description="Core" evidence="1">
    <location>
        <begin position="1"/>
        <end position="103"/>
    </location>
</feature>
<dbReference type="GO" id="GO:0051537">
    <property type="term" value="F:2 iron, 2 sulfur cluster binding"/>
    <property type="evidence" value="ECO:0007669"/>
    <property type="project" value="UniProtKB-ARBA"/>
</dbReference>
<dbReference type="PROSITE" id="PS01152">
    <property type="entry name" value="HESB"/>
    <property type="match status" value="1"/>
</dbReference>
<dbReference type="AlphaFoldDB" id="A0A4U1J8P2"/>
<dbReference type="EMBL" id="SSMQ01000026">
    <property type="protein sequence ID" value="TKD03990.1"/>
    <property type="molecule type" value="Genomic_DNA"/>
</dbReference>
<keyword evidence="3" id="KW-1185">Reference proteome</keyword>
<reference evidence="2 3" key="1">
    <citation type="submission" date="2019-04" db="EMBL/GenBank/DDBJ databases">
        <authorList>
            <person name="Li Y."/>
            <person name="Wang J."/>
        </authorList>
    </citation>
    <scope>NUCLEOTIDE SEQUENCE [LARGE SCALE GENOMIC DNA]</scope>
    <source>
        <strain evidence="2 3">DSM 14668</strain>
    </source>
</reference>
<evidence type="ECO:0000313" key="3">
    <source>
        <dbReference type="Proteomes" id="UP000309215"/>
    </source>
</evidence>
<evidence type="ECO:0000259" key="1">
    <source>
        <dbReference type="Pfam" id="PF01521"/>
    </source>
</evidence>
<dbReference type="NCBIfam" id="TIGR00049">
    <property type="entry name" value="iron-sulfur cluster assembly accessory protein"/>
    <property type="match status" value="1"/>
</dbReference>
<protein>
    <submittedName>
        <fullName evidence="2">Iron-sulfur cluster insertion protein ErpA</fullName>
    </submittedName>
</protein>
<dbReference type="Gene3D" id="2.60.300.12">
    <property type="entry name" value="HesB-like domain"/>
    <property type="match status" value="1"/>
</dbReference>
<dbReference type="GO" id="GO:0051539">
    <property type="term" value="F:4 iron, 4 sulfur cluster binding"/>
    <property type="evidence" value="ECO:0007669"/>
    <property type="project" value="TreeGrafter"/>
</dbReference>
<organism evidence="2 3">
    <name type="scientific">Polyangium fumosum</name>
    <dbReference type="NCBI Taxonomy" id="889272"/>
    <lineage>
        <taxon>Bacteria</taxon>
        <taxon>Pseudomonadati</taxon>
        <taxon>Myxococcota</taxon>
        <taxon>Polyangia</taxon>
        <taxon>Polyangiales</taxon>
        <taxon>Polyangiaceae</taxon>
        <taxon>Polyangium</taxon>
    </lineage>
</organism>
<dbReference type="InterPro" id="IPR016092">
    <property type="entry name" value="ATAP"/>
</dbReference>
<dbReference type="SUPFAM" id="SSF89360">
    <property type="entry name" value="HesB-like domain"/>
    <property type="match status" value="1"/>
</dbReference>
<sequence length="108" mass="11680">MSISITPKAAEKVVEIATAEDLMGQGLRLRVIGGGCAGFSYDLYFEDKPTDLDETFEDKGIKLYVDPLSYQYLDGTEIDYVEGLHGSGFKFSNPNTKSTCGCGSSFSA</sequence>
<dbReference type="InterPro" id="IPR035903">
    <property type="entry name" value="HesB-like_dom_sf"/>
</dbReference>
<dbReference type="NCBIfam" id="NF010147">
    <property type="entry name" value="PRK13623.1"/>
    <property type="match status" value="1"/>
</dbReference>
<gene>
    <name evidence="2" type="primary">erpA</name>
    <name evidence="2" type="ORF">E8A74_24375</name>
</gene>
<dbReference type="GO" id="GO:0005506">
    <property type="term" value="F:iron ion binding"/>
    <property type="evidence" value="ECO:0007669"/>
    <property type="project" value="TreeGrafter"/>
</dbReference>
<proteinExistence type="predicted"/>
<dbReference type="OrthoDB" id="9801228at2"/>